<feature type="region of interest" description="Disordered" evidence="4">
    <location>
        <begin position="85"/>
        <end position="110"/>
    </location>
</feature>
<name>B7Q5P2_IXOSC</name>
<dbReference type="AlphaFoldDB" id="B7Q5P2"/>
<dbReference type="STRING" id="6945.B7Q5P2"/>
<sequence>MVVSVVTYVPLGAGVPTRYLVRVPKQERVSRLSQALEEMMEEKPPHGVALAEVADCLVHRVLDGDMAVRCVGDNDRAVYAFALGPPEDPPPCEGEEGGTGPGASQGAEPALGLPPHRAWHSCAICLEDMADDHLHVHPSCRCLLCRNCVEISCKHYGSDSLICPVCNLPVKAEDEFIPVTRMSDHKFRSRPVTVALLFCQEGSAPWRLPALLRVACHSQAGDLYAAAGAHLPPGACYWLCLVDSSGRRCSRCPGRCPGCEVARAGEVCLQPGDCLALRRPPDEAPPLEAGPEAEHGGSSLPFVDHPSMGKLRPSGSGGALTLYDCLRAFSESETLDEQNPWFCPTCCGNKRARKTLSVWRSPDTLMVYLKRQVSPFFVPLGWPCRSGFVGRWLRGVPVG</sequence>
<dbReference type="Proteomes" id="UP000001555">
    <property type="component" value="Unassembled WGS sequence"/>
</dbReference>
<evidence type="ECO:0000313" key="7">
    <source>
        <dbReference type="EnsemblMetazoa" id="ISCW011751-PA"/>
    </source>
</evidence>
<dbReference type="InterPro" id="IPR050185">
    <property type="entry name" value="Ub_carboxyl-term_hydrolase"/>
</dbReference>
<reference evidence="7" key="2">
    <citation type="submission" date="2020-05" db="UniProtKB">
        <authorList>
            <consortium name="EnsemblMetazoa"/>
        </authorList>
    </citation>
    <scope>IDENTIFICATION</scope>
    <source>
        <strain evidence="7">wikel</strain>
    </source>
</reference>
<evidence type="ECO:0000313" key="8">
    <source>
        <dbReference type="Proteomes" id="UP000001555"/>
    </source>
</evidence>
<dbReference type="EMBL" id="DS862568">
    <property type="protein sequence ID" value="EEC14164.1"/>
    <property type="molecule type" value="Genomic_DNA"/>
</dbReference>
<evidence type="ECO:0000259" key="5">
    <source>
        <dbReference type="PROSITE" id="PS50089"/>
    </source>
</evidence>
<dbReference type="GO" id="GO:0008270">
    <property type="term" value="F:zinc ion binding"/>
    <property type="evidence" value="ECO:0007669"/>
    <property type="project" value="UniProtKB-KW"/>
</dbReference>
<dbReference type="InterPro" id="IPR038765">
    <property type="entry name" value="Papain-like_cys_pep_sf"/>
</dbReference>
<evidence type="ECO:0000256" key="2">
    <source>
        <dbReference type="ARBA" id="ARBA00022833"/>
    </source>
</evidence>
<evidence type="ECO:0000256" key="3">
    <source>
        <dbReference type="PROSITE-ProRule" id="PRU00175"/>
    </source>
</evidence>
<dbReference type="EnsemblMetazoa" id="ISCW011751-RA">
    <property type="protein sequence ID" value="ISCW011751-PA"/>
    <property type="gene ID" value="ISCW011751"/>
</dbReference>
<keyword evidence="1 3" id="KW-0863">Zinc-finger</keyword>
<gene>
    <name evidence="6" type="ORF">IscW_ISCW011751</name>
</gene>
<evidence type="ECO:0000256" key="1">
    <source>
        <dbReference type="ARBA" id="ARBA00022771"/>
    </source>
</evidence>
<dbReference type="SUPFAM" id="SSF57850">
    <property type="entry name" value="RING/U-box"/>
    <property type="match status" value="1"/>
</dbReference>
<keyword evidence="8" id="KW-1185">Reference proteome</keyword>
<reference evidence="6 8" key="1">
    <citation type="submission" date="2008-03" db="EMBL/GenBank/DDBJ databases">
        <title>Annotation of Ixodes scapularis.</title>
        <authorList>
            <consortium name="Ixodes scapularis Genome Project Consortium"/>
            <person name="Caler E."/>
            <person name="Hannick L.I."/>
            <person name="Bidwell S."/>
            <person name="Joardar V."/>
            <person name="Thiagarajan M."/>
            <person name="Amedeo P."/>
            <person name="Galinsky K.J."/>
            <person name="Schobel S."/>
            <person name="Inman J."/>
            <person name="Hostetler J."/>
            <person name="Miller J."/>
            <person name="Hammond M."/>
            <person name="Megy K."/>
            <person name="Lawson D."/>
            <person name="Kodira C."/>
            <person name="Sutton G."/>
            <person name="Meyer J."/>
            <person name="Hill C.A."/>
            <person name="Birren B."/>
            <person name="Nene V."/>
            <person name="Collins F."/>
            <person name="Alarcon-Chaidez F."/>
            <person name="Wikel S."/>
            <person name="Strausberg R."/>
        </authorList>
    </citation>
    <scope>NUCLEOTIDE SEQUENCE [LARGE SCALE GENOMIC DNA]</scope>
    <source>
        <strain evidence="8">Wikel</strain>
        <strain evidence="6">Wikel colony</strain>
    </source>
</reference>
<dbReference type="PANTHER" id="PTHR21646">
    <property type="entry name" value="UBIQUITIN CARBOXYL-TERMINAL HYDROLASE"/>
    <property type="match status" value="1"/>
</dbReference>
<protein>
    <recommendedName>
        <fullName evidence="5">RING-type domain-containing protein</fullName>
    </recommendedName>
</protein>
<keyword evidence="1 3" id="KW-0479">Metal-binding</keyword>
<evidence type="ECO:0000313" key="6">
    <source>
        <dbReference type="EMBL" id="EEC14164.1"/>
    </source>
</evidence>
<dbReference type="PANTHER" id="PTHR21646:SF35">
    <property type="match status" value="1"/>
</dbReference>
<dbReference type="HOGENOM" id="CLU_691309_0_0_1"/>
<dbReference type="InterPro" id="IPR001841">
    <property type="entry name" value="Znf_RING"/>
</dbReference>
<dbReference type="EMBL" id="ABJB010982964">
    <property type="status" value="NOT_ANNOTATED_CDS"/>
    <property type="molecule type" value="Genomic_DNA"/>
</dbReference>
<dbReference type="VEuPathDB" id="VectorBase:ISCP_005860"/>
<evidence type="ECO:0000256" key="4">
    <source>
        <dbReference type="SAM" id="MobiDB-lite"/>
    </source>
</evidence>
<dbReference type="EMBL" id="ABJB010181175">
    <property type="status" value="NOT_ANNOTATED_CDS"/>
    <property type="molecule type" value="Genomic_DNA"/>
</dbReference>
<dbReference type="PROSITE" id="PS50089">
    <property type="entry name" value="ZF_RING_2"/>
    <property type="match status" value="1"/>
</dbReference>
<feature type="domain" description="RING-type" evidence="5">
    <location>
        <begin position="122"/>
        <end position="167"/>
    </location>
</feature>
<organism>
    <name type="scientific">Ixodes scapularis</name>
    <name type="common">Black-legged tick</name>
    <name type="synonym">Deer tick</name>
    <dbReference type="NCBI Taxonomy" id="6945"/>
    <lineage>
        <taxon>Eukaryota</taxon>
        <taxon>Metazoa</taxon>
        <taxon>Ecdysozoa</taxon>
        <taxon>Arthropoda</taxon>
        <taxon>Chelicerata</taxon>
        <taxon>Arachnida</taxon>
        <taxon>Acari</taxon>
        <taxon>Parasitiformes</taxon>
        <taxon>Ixodida</taxon>
        <taxon>Ixodoidea</taxon>
        <taxon>Ixodidae</taxon>
        <taxon>Ixodinae</taxon>
        <taxon>Ixodes</taxon>
    </lineage>
</organism>
<keyword evidence="2" id="KW-0862">Zinc</keyword>
<dbReference type="VEuPathDB" id="VectorBase:ISCI011751"/>
<dbReference type="PaxDb" id="6945-B7Q5P2"/>
<dbReference type="SUPFAM" id="SSF54001">
    <property type="entry name" value="Cysteine proteinases"/>
    <property type="match status" value="1"/>
</dbReference>
<dbReference type="InParanoid" id="B7Q5P2"/>
<dbReference type="VEuPathDB" id="VectorBase:ISCW011751"/>
<dbReference type="OrthoDB" id="2248014at2759"/>
<accession>B7Q5P2</accession>
<dbReference type="EMBL" id="ABJB010717605">
    <property type="status" value="NOT_ANNOTATED_CDS"/>
    <property type="molecule type" value="Genomic_DNA"/>
</dbReference>
<proteinExistence type="predicted"/>
<dbReference type="Gene3D" id="3.90.70.10">
    <property type="entry name" value="Cysteine proteinases"/>
    <property type="match status" value="1"/>
</dbReference>